<evidence type="ECO:0000256" key="1">
    <source>
        <dbReference type="SAM" id="SignalP"/>
    </source>
</evidence>
<proteinExistence type="predicted"/>
<dbReference type="EMBL" id="UYYF01004410">
    <property type="protein sequence ID" value="VDN03718.1"/>
    <property type="molecule type" value="Genomic_DNA"/>
</dbReference>
<feature type="chain" id="PRO_5043126486" evidence="1">
    <location>
        <begin position="17"/>
        <end position="250"/>
    </location>
</feature>
<keyword evidence="1" id="KW-0732">Signal</keyword>
<dbReference type="Proteomes" id="UP000276776">
    <property type="component" value="Unassembled WGS sequence"/>
</dbReference>
<organism evidence="4">
    <name type="scientific">Thelazia callipaeda</name>
    <name type="common">Oriental eyeworm</name>
    <name type="synonym">Parasitic nematode</name>
    <dbReference type="NCBI Taxonomy" id="103827"/>
    <lineage>
        <taxon>Eukaryota</taxon>
        <taxon>Metazoa</taxon>
        <taxon>Ecdysozoa</taxon>
        <taxon>Nematoda</taxon>
        <taxon>Chromadorea</taxon>
        <taxon>Rhabditida</taxon>
        <taxon>Spirurina</taxon>
        <taxon>Spiruromorpha</taxon>
        <taxon>Thelazioidea</taxon>
        <taxon>Thelaziidae</taxon>
        <taxon>Thelazia</taxon>
    </lineage>
</organism>
<dbReference type="WBParaSite" id="TCLT_0000638401-mRNA-1">
    <property type="protein sequence ID" value="TCLT_0000638401-mRNA-1"/>
    <property type="gene ID" value="TCLT_0000638401"/>
</dbReference>
<dbReference type="AlphaFoldDB" id="A0A0N5D0P7"/>
<gene>
    <name evidence="2" type="ORF">TCLT_LOCUS6373</name>
</gene>
<evidence type="ECO:0000313" key="2">
    <source>
        <dbReference type="EMBL" id="VDN03718.1"/>
    </source>
</evidence>
<dbReference type="OrthoDB" id="5829932at2759"/>
<sequence length="250" mass="27645">MKIIMVVVVCISHVLCPPLRDLPGYSDLGVRPELATSSKFASFVLGRASKPVHKHAFIEVPLPDGKVLQVPKGIYHYSERSQHFDTDAAIPQLERPFQAFGSHKTHINNVNGVYLPLPFGMDPINLQFITEQTKGGSLTSDVKSGIDGRVRQALNDVRKKCFKMVDRACELALTKYYEARAMQIEQDDTTLQEKLLQMGTDVITELGSKTLDYNGLGVLVGMPGIEPVYLGAGMDRSADSLTEFDMSLPY</sequence>
<name>A0A0N5D0P7_THECL</name>
<accession>A0A0N5D0P7</accession>
<protein>
    <submittedName>
        <fullName evidence="4">DUF148 domain-containing protein</fullName>
    </submittedName>
</protein>
<keyword evidence="3" id="KW-1185">Reference proteome</keyword>
<dbReference type="OMA" id="PNMEPIN"/>
<evidence type="ECO:0000313" key="3">
    <source>
        <dbReference type="Proteomes" id="UP000276776"/>
    </source>
</evidence>
<feature type="signal peptide" evidence="1">
    <location>
        <begin position="1"/>
        <end position="16"/>
    </location>
</feature>
<reference evidence="2 3" key="2">
    <citation type="submission" date="2018-11" db="EMBL/GenBank/DDBJ databases">
        <authorList>
            <consortium name="Pathogen Informatics"/>
        </authorList>
    </citation>
    <scope>NUCLEOTIDE SEQUENCE [LARGE SCALE GENOMIC DNA]</scope>
</reference>
<reference evidence="4" key="1">
    <citation type="submission" date="2017-02" db="UniProtKB">
        <authorList>
            <consortium name="WormBaseParasite"/>
        </authorList>
    </citation>
    <scope>IDENTIFICATION</scope>
</reference>
<evidence type="ECO:0000313" key="4">
    <source>
        <dbReference type="WBParaSite" id="TCLT_0000638401-mRNA-1"/>
    </source>
</evidence>